<dbReference type="GeneID" id="42365344"/>
<reference evidence="4" key="1">
    <citation type="submission" date="2019-05" db="EMBL/GenBank/DDBJ databases">
        <title>Candidatus Nanohalobium constans, a novel model system to study the DPANN nano-sized archaea: genomic and physiological characterization of a nanoarchaeon co-cultured with its chitinotrophic host.</title>
        <authorList>
            <person name="La Cono V."/>
            <person name="Arcadi E."/>
            <person name="Crisafi F."/>
            <person name="Denaro R."/>
            <person name="La Spada G."/>
            <person name="Messina E."/>
            <person name="Smedile F."/>
            <person name="Toshchakov S.V."/>
            <person name="Shevchenko M.A."/>
            <person name="Golyshin P.N."/>
            <person name="Golyshina O.V."/>
            <person name="Ferrer M."/>
            <person name="Rohde M."/>
            <person name="Mushegian A."/>
            <person name="Sorokin D.Y."/>
            <person name="Giuliano L."/>
            <person name="Yakimov M.M."/>
        </authorList>
    </citation>
    <scope>NUCLEOTIDE SEQUENCE [LARGE SCALE GENOMIC DNA]</scope>
    <source>
        <strain evidence="4">LC1Nh</strain>
    </source>
</reference>
<evidence type="ECO:0000256" key="2">
    <source>
        <dbReference type="SAM" id="Phobius"/>
    </source>
</evidence>
<dbReference type="Proteomes" id="UP000377803">
    <property type="component" value="Chromosome"/>
</dbReference>
<dbReference type="RefSeq" id="WP_153550577.1">
    <property type="nucleotide sequence ID" value="NZ_CP040089.1"/>
</dbReference>
<sequence>MNKEKGLSQVLVLIVAAAVLMMVGLMLVQIFSGNINDTNQGVKLSACQQNVNQICSNPPDDNPSAPATCNGFDGDDVEGLSDDGEEVVCSDT</sequence>
<evidence type="ECO:0000313" key="4">
    <source>
        <dbReference type="Proteomes" id="UP000377803"/>
    </source>
</evidence>
<dbReference type="KEGG" id="ncon:LC1Nh_0952"/>
<accession>A0A5Q0UGW9</accession>
<organism evidence="3 4">
    <name type="scientific">Candidatus Nanohalobium constans</name>
    <dbReference type="NCBI Taxonomy" id="2565781"/>
    <lineage>
        <taxon>Archaea</taxon>
        <taxon>Candidatus Nanohalarchaeota</taxon>
        <taxon>Candidatus Nanohalobia</taxon>
        <taxon>Candidatus Nanohalobiales</taxon>
        <taxon>Candidatus Nanohalobiaceae</taxon>
        <taxon>Candidatus Nanohalobium</taxon>
    </lineage>
</organism>
<keyword evidence="2" id="KW-0812">Transmembrane</keyword>
<dbReference type="AlphaFoldDB" id="A0A5Q0UGW9"/>
<evidence type="ECO:0000256" key="1">
    <source>
        <dbReference type="SAM" id="MobiDB-lite"/>
    </source>
</evidence>
<protein>
    <submittedName>
        <fullName evidence="3">Uncharacterized protein</fullName>
    </submittedName>
</protein>
<name>A0A5Q0UGW9_9ARCH</name>
<gene>
    <name evidence="3" type="ORF">LC1Nh_0952</name>
</gene>
<feature type="region of interest" description="Disordered" evidence="1">
    <location>
        <begin position="57"/>
        <end position="92"/>
    </location>
</feature>
<keyword evidence="4" id="KW-1185">Reference proteome</keyword>
<dbReference type="EMBL" id="CP040089">
    <property type="protein sequence ID" value="QGA80834.1"/>
    <property type="molecule type" value="Genomic_DNA"/>
</dbReference>
<keyword evidence="2" id="KW-1133">Transmembrane helix</keyword>
<evidence type="ECO:0000313" key="3">
    <source>
        <dbReference type="EMBL" id="QGA80834.1"/>
    </source>
</evidence>
<feature type="transmembrane region" description="Helical" evidence="2">
    <location>
        <begin position="6"/>
        <end position="28"/>
    </location>
</feature>
<feature type="compositionally biased region" description="Acidic residues" evidence="1">
    <location>
        <begin position="73"/>
        <end position="92"/>
    </location>
</feature>
<keyword evidence="2" id="KW-0472">Membrane</keyword>
<proteinExistence type="predicted"/>